<dbReference type="InterPro" id="IPR001203">
    <property type="entry name" value="OxRdtase_Ald_Fedxn_C"/>
</dbReference>
<evidence type="ECO:0000313" key="12">
    <source>
        <dbReference type="Proteomes" id="UP000029980"/>
    </source>
</evidence>
<keyword evidence="8" id="KW-0826">Tungsten</keyword>
<dbReference type="GO" id="GO:0009055">
    <property type="term" value="F:electron transfer activity"/>
    <property type="evidence" value="ECO:0007669"/>
    <property type="project" value="InterPro"/>
</dbReference>
<name>A0A097QWD5_9EURY</name>
<dbReference type="InterPro" id="IPR013983">
    <property type="entry name" value="Ald_Fedxn_OxRdtase_N"/>
</dbReference>
<dbReference type="Pfam" id="PF01314">
    <property type="entry name" value="AFOR_C"/>
    <property type="match status" value="1"/>
</dbReference>
<evidence type="ECO:0000259" key="10">
    <source>
        <dbReference type="SMART" id="SM00790"/>
    </source>
</evidence>
<keyword evidence="6" id="KW-0408">Iron</keyword>
<evidence type="ECO:0000256" key="8">
    <source>
        <dbReference type="ARBA" id="ARBA00023245"/>
    </source>
</evidence>
<dbReference type="Pfam" id="PF02730">
    <property type="entry name" value="AFOR_N"/>
    <property type="match status" value="1"/>
</dbReference>
<keyword evidence="4" id="KW-0479">Metal-binding</keyword>
<dbReference type="GO" id="GO:0046872">
    <property type="term" value="F:metal ion binding"/>
    <property type="evidence" value="ECO:0007669"/>
    <property type="project" value="UniProtKB-KW"/>
</dbReference>
<organism evidence="11 12">
    <name type="scientific">Thermococcus eurythermalis</name>
    <dbReference type="NCBI Taxonomy" id="1505907"/>
    <lineage>
        <taxon>Archaea</taxon>
        <taxon>Methanobacteriati</taxon>
        <taxon>Methanobacteriota</taxon>
        <taxon>Thermococci</taxon>
        <taxon>Thermococcales</taxon>
        <taxon>Thermococcaceae</taxon>
        <taxon>Thermococcus</taxon>
    </lineage>
</organism>
<comment type="similarity">
    <text evidence="2">Belongs to the AOR/FOR family.</text>
</comment>
<evidence type="ECO:0000256" key="3">
    <source>
        <dbReference type="ARBA" id="ARBA00022485"/>
    </source>
</evidence>
<dbReference type="SUPFAM" id="SSF48310">
    <property type="entry name" value="Aldehyde ferredoxin oxidoreductase, C-terminal domains"/>
    <property type="match status" value="1"/>
</dbReference>
<evidence type="ECO:0000256" key="9">
    <source>
        <dbReference type="ARBA" id="ARBA00049934"/>
    </source>
</evidence>
<evidence type="ECO:0000256" key="1">
    <source>
        <dbReference type="ARBA" id="ARBA00001966"/>
    </source>
</evidence>
<dbReference type="GO" id="GO:0016625">
    <property type="term" value="F:oxidoreductase activity, acting on the aldehyde or oxo group of donors, iron-sulfur protein as acceptor"/>
    <property type="evidence" value="ECO:0007669"/>
    <property type="project" value="InterPro"/>
</dbReference>
<evidence type="ECO:0000256" key="6">
    <source>
        <dbReference type="ARBA" id="ARBA00023004"/>
    </source>
</evidence>
<dbReference type="RefSeq" id="WP_050003722.1">
    <property type="nucleotide sequence ID" value="NZ_CP008887.1"/>
</dbReference>
<dbReference type="PANTHER" id="PTHR30038:SF0">
    <property type="entry name" value="TUNGSTEN-CONTAINING ALDEHYDE FERREDOXIN OXIDOREDUCTASE"/>
    <property type="match status" value="1"/>
</dbReference>
<dbReference type="Gene3D" id="3.60.9.10">
    <property type="entry name" value="Aldehyde ferredoxin oxidoreductase, N-terminal domain"/>
    <property type="match status" value="1"/>
</dbReference>
<dbReference type="InterPro" id="IPR051919">
    <property type="entry name" value="W-dependent_AOR"/>
</dbReference>
<dbReference type="OrthoDB" id="30771at2157"/>
<evidence type="ECO:0000256" key="4">
    <source>
        <dbReference type="ARBA" id="ARBA00022723"/>
    </source>
</evidence>
<dbReference type="GeneID" id="25153895"/>
<dbReference type="EMBL" id="CP008887">
    <property type="protein sequence ID" value="AIU70761.1"/>
    <property type="molecule type" value="Genomic_DNA"/>
</dbReference>
<feature type="domain" description="Aldehyde ferredoxin oxidoreductase N-terminal" evidence="10">
    <location>
        <begin position="7"/>
        <end position="207"/>
    </location>
</feature>
<dbReference type="PANTHER" id="PTHR30038">
    <property type="entry name" value="ALDEHYDE FERREDOXIN OXIDOREDUCTASE"/>
    <property type="match status" value="1"/>
</dbReference>
<comment type="cofactor">
    <cofactor evidence="1">
        <name>[4Fe-4S] cluster</name>
        <dbReference type="ChEBI" id="CHEBI:49883"/>
    </cofactor>
</comment>
<dbReference type="Gene3D" id="1.10.599.10">
    <property type="entry name" value="Aldehyde Ferredoxin Oxidoreductase Protein, subunit A, domain 3"/>
    <property type="match status" value="1"/>
</dbReference>
<dbReference type="Proteomes" id="UP000029980">
    <property type="component" value="Chromosome"/>
</dbReference>
<dbReference type="InterPro" id="IPR036503">
    <property type="entry name" value="Ald_Fedxn_OxRdtase_N_sf"/>
</dbReference>
<dbReference type="STRING" id="1505907.TEU_10675"/>
<dbReference type="HOGENOM" id="CLU_020364_1_0_2"/>
<sequence>MEAKGGYWGKILRVNLTTGEIKVEPLPEEFPRKYLGGVGFGTRLLYDEVPAKVDPLGPENKMIITPGLFVATGIGTGSKTAFNFKSPLTGGYGRAMAGAKMGEELKKAGYDVLIIEGKSEEPVLLVIEDDDVKLVPAKEYWGLTTGEARKKAKEEYPGFATAFIGPAGENLSLISIIDTDERQAARGGPGAVLGSKKLKGILVKGTKKVPIAEPEKLRELIKKWALVFKDHPATKADMEYGSGEFLDWMNRERGTFPTRNWQMGFFKKAYEKAKEEGREHIGLDPYFWAPKYRAGRRPCPLCNKPCSQYVKVESEKWGTFMVDGPEYETLYSFGGVLELDDFETVAYLNYLADELGLDTISAGVTIAWAMEAYERGLLTKEEADGLELTFGNGEAAVEALKKMAYREGNLGKLLADGVKRASERLGRGSEKFALHVKGMEPPAYDVRGIKGMALAFAANVRGADHLTSGAYGTELVGKWWKFEGVDRTKGENKGFEIAFHENLMAIYDATGTCKFSRHMYFLEGFPDLVEAVTGMNIGEAELMVIGERIMNIARAFNVREGFTRKDDTLPYRIMWEPIPEGPSKGLHVPPWELDRMLDEYYQARGWSRDGIPTKAKLMALDLPDIADDIGAGI</sequence>
<comment type="cofactor">
    <cofactor evidence="9">
        <name>tungstopterin</name>
        <dbReference type="ChEBI" id="CHEBI:30402"/>
    </cofactor>
</comment>
<keyword evidence="12" id="KW-1185">Reference proteome</keyword>
<dbReference type="AlphaFoldDB" id="A0A097QWD5"/>
<keyword evidence="7" id="KW-0411">Iron-sulfur</keyword>
<keyword evidence="5" id="KW-0560">Oxidoreductase</keyword>
<protein>
    <submittedName>
        <fullName evidence="11">Aldehyde:ferredoxin oxidoreductase</fullName>
    </submittedName>
</protein>
<evidence type="ECO:0000256" key="7">
    <source>
        <dbReference type="ARBA" id="ARBA00023014"/>
    </source>
</evidence>
<dbReference type="Gene3D" id="1.10.569.10">
    <property type="entry name" value="Aldehyde Ferredoxin Oxidoreductase Protein, subunit A, domain 2"/>
    <property type="match status" value="1"/>
</dbReference>
<keyword evidence="3" id="KW-0004">4Fe-4S</keyword>
<reference evidence="11 12" key="1">
    <citation type="journal article" date="2015" name="Int. J. Syst. Evol. Microbiol.">
        <title>Thermococcus eurythermalis sp. nov., a conditional piezophilic hyperthermophilic archaeon with a wide temperature range isolated from an oil-immersed chimney in the Guaymas Basin.</title>
        <authorList>
            <person name="Zhao W."/>
            <person name="Zeng X."/>
            <person name="Xiao X."/>
        </authorList>
    </citation>
    <scope>NUCLEOTIDE SEQUENCE [LARGE SCALE GENOMIC DNA]</scope>
    <source>
        <strain evidence="11 12">A501</strain>
    </source>
</reference>
<evidence type="ECO:0000256" key="2">
    <source>
        <dbReference type="ARBA" id="ARBA00011032"/>
    </source>
</evidence>
<dbReference type="SUPFAM" id="SSF56228">
    <property type="entry name" value="Aldehyde ferredoxin oxidoreductase, N-terminal domain"/>
    <property type="match status" value="1"/>
</dbReference>
<dbReference type="SMART" id="SM00790">
    <property type="entry name" value="AFOR_N"/>
    <property type="match status" value="1"/>
</dbReference>
<dbReference type="InterPro" id="IPR013985">
    <property type="entry name" value="Ald_Fedxn_OxRdtase_dom3"/>
</dbReference>
<proteinExistence type="inferred from homology"/>
<accession>A0A097QWD5</accession>
<evidence type="ECO:0000256" key="5">
    <source>
        <dbReference type="ARBA" id="ARBA00023002"/>
    </source>
</evidence>
<evidence type="ECO:0000313" key="11">
    <source>
        <dbReference type="EMBL" id="AIU70761.1"/>
    </source>
</evidence>
<dbReference type="InterPro" id="IPR013984">
    <property type="entry name" value="Ald_Fedxn_OxRdtase_dom2"/>
</dbReference>
<dbReference type="InterPro" id="IPR036021">
    <property type="entry name" value="Tungsten_al_ferr_oxy-like_C"/>
</dbReference>
<dbReference type="KEGG" id="teu:TEU_10675"/>
<gene>
    <name evidence="11" type="ORF">TEU_10675</name>
</gene>
<dbReference type="GO" id="GO:0051539">
    <property type="term" value="F:4 iron, 4 sulfur cluster binding"/>
    <property type="evidence" value="ECO:0007669"/>
    <property type="project" value="UniProtKB-KW"/>
</dbReference>